<evidence type="ECO:0000256" key="8">
    <source>
        <dbReference type="ARBA" id="ARBA00023277"/>
    </source>
</evidence>
<evidence type="ECO:0000256" key="6">
    <source>
        <dbReference type="ARBA" id="ARBA00022840"/>
    </source>
</evidence>
<keyword evidence="7" id="KW-0320">Glycogen biosynthesis</keyword>
<dbReference type="InterPro" id="IPR011004">
    <property type="entry name" value="Trimer_LpxA-like_sf"/>
</dbReference>
<reference evidence="11 12" key="1">
    <citation type="submission" date="2020-02" db="EMBL/GenBank/DDBJ databases">
        <title>Comparative genomics of sulfur disproportionating microorganisms.</title>
        <authorList>
            <person name="Ward L.M."/>
            <person name="Bertran E."/>
            <person name="Johnston D.T."/>
        </authorList>
    </citation>
    <scope>NUCLEOTIDE SEQUENCE [LARGE SCALE GENOMIC DNA]</scope>
    <source>
        <strain evidence="11 12">DSM 100025</strain>
    </source>
</reference>
<evidence type="ECO:0000256" key="2">
    <source>
        <dbReference type="ARBA" id="ARBA00022600"/>
    </source>
</evidence>
<dbReference type="GO" id="GO:0005524">
    <property type="term" value="F:ATP binding"/>
    <property type="evidence" value="ECO:0007669"/>
    <property type="project" value="UniProtKB-KW"/>
</dbReference>
<name>A0A6N9TTY4_DISTH</name>
<evidence type="ECO:0000256" key="5">
    <source>
        <dbReference type="ARBA" id="ARBA00022741"/>
    </source>
</evidence>
<dbReference type="EMBL" id="JAAGRR010000211">
    <property type="protein sequence ID" value="NDY43563.1"/>
    <property type="molecule type" value="Genomic_DNA"/>
</dbReference>
<dbReference type="RefSeq" id="WP_163299898.1">
    <property type="nucleotide sequence ID" value="NZ_JAAGRR010000211.1"/>
</dbReference>
<evidence type="ECO:0000259" key="10">
    <source>
        <dbReference type="Pfam" id="PF24894"/>
    </source>
</evidence>
<evidence type="ECO:0000313" key="11">
    <source>
        <dbReference type="EMBL" id="NDY43563.1"/>
    </source>
</evidence>
<dbReference type="InterPro" id="IPR029044">
    <property type="entry name" value="Nucleotide-diphossugar_trans"/>
</dbReference>
<feature type="domain" description="Glucose-1-phosphate adenylyltransferase/Bifunctional protein GlmU-like C-terminal hexapeptide" evidence="10">
    <location>
        <begin position="288"/>
        <end position="347"/>
    </location>
</feature>
<dbReference type="InterPro" id="IPR005835">
    <property type="entry name" value="NTP_transferase_dom"/>
</dbReference>
<dbReference type="PANTHER" id="PTHR43523:SF2">
    <property type="entry name" value="GLUCOSE-1-PHOSPHATE ADENYLYLTRANSFERASE"/>
    <property type="match status" value="1"/>
</dbReference>
<dbReference type="Proteomes" id="UP000469346">
    <property type="component" value="Unassembled WGS sequence"/>
</dbReference>
<dbReference type="InterPro" id="IPR005836">
    <property type="entry name" value="ADP_Glu_pyroP_CS"/>
</dbReference>
<comment type="caution">
    <text evidence="11">The sequence shown here is derived from an EMBL/GenBank/DDBJ whole genome shotgun (WGS) entry which is preliminary data.</text>
</comment>
<dbReference type="PANTHER" id="PTHR43523">
    <property type="entry name" value="GLUCOSE-1-PHOSPHATE ADENYLYLTRANSFERASE-RELATED"/>
    <property type="match status" value="1"/>
</dbReference>
<proteinExistence type="inferred from homology"/>
<evidence type="ECO:0000256" key="4">
    <source>
        <dbReference type="ARBA" id="ARBA00022695"/>
    </source>
</evidence>
<dbReference type="SUPFAM" id="SSF53448">
    <property type="entry name" value="Nucleotide-diphospho-sugar transferases"/>
    <property type="match status" value="1"/>
</dbReference>
<dbReference type="InterPro" id="IPR011831">
    <property type="entry name" value="ADP-Glc_PPase"/>
</dbReference>
<evidence type="ECO:0000313" key="12">
    <source>
        <dbReference type="Proteomes" id="UP000469346"/>
    </source>
</evidence>
<dbReference type="Gene3D" id="3.90.550.10">
    <property type="entry name" value="Spore Coat Polysaccharide Biosynthesis Protein SpsA, Chain A"/>
    <property type="match status" value="1"/>
</dbReference>
<dbReference type="Gene3D" id="2.160.10.10">
    <property type="entry name" value="Hexapeptide repeat proteins"/>
    <property type="match status" value="1"/>
</dbReference>
<gene>
    <name evidence="11" type="ORF">G3N55_12030</name>
</gene>
<evidence type="ECO:0000256" key="1">
    <source>
        <dbReference type="ARBA" id="ARBA00010443"/>
    </source>
</evidence>
<keyword evidence="12" id="KW-1185">Reference proteome</keyword>
<accession>A0A6N9TTY4</accession>
<organism evidence="11 12">
    <name type="scientific">Dissulfurirhabdus thermomarina</name>
    <dbReference type="NCBI Taxonomy" id="1765737"/>
    <lineage>
        <taxon>Bacteria</taxon>
        <taxon>Deltaproteobacteria</taxon>
        <taxon>Dissulfurirhabdaceae</taxon>
        <taxon>Dissulfurirhabdus</taxon>
    </lineage>
</organism>
<dbReference type="PROSITE" id="PS00810">
    <property type="entry name" value="ADP_GLC_PYROPHOSPH_3"/>
    <property type="match status" value="1"/>
</dbReference>
<evidence type="ECO:0000259" key="9">
    <source>
        <dbReference type="Pfam" id="PF00483"/>
    </source>
</evidence>
<feature type="domain" description="Nucleotidyl transferase" evidence="9">
    <location>
        <begin position="8"/>
        <end position="251"/>
    </location>
</feature>
<feature type="non-terminal residue" evidence="11">
    <location>
        <position position="347"/>
    </location>
</feature>
<keyword evidence="3 11" id="KW-0808">Transferase</keyword>
<dbReference type="SUPFAM" id="SSF51161">
    <property type="entry name" value="Trimeric LpxA-like enzymes"/>
    <property type="match status" value="1"/>
</dbReference>
<dbReference type="AlphaFoldDB" id="A0A6N9TTY4"/>
<keyword evidence="4 11" id="KW-0548">Nucleotidyltransferase</keyword>
<keyword evidence="5" id="KW-0547">Nucleotide-binding</keyword>
<dbReference type="Pfam" id="PF00483">
    <property type="entry name" value="NTP_transferase"/>
    <property type="match status" value="1"/>
</dbReference>
<dbReference type="InterPro" id="IPR056818">
    <property type="entry name" value="GlmU/GlgC-like_hexapep"/>
</dbReference>
<evidence type="ECO:0000256" key="7">
    <source>
        <dbReference type="ARBA" id="ARBA00023056"/>
    </source>
</evidence>
<dbReference type="Pfam" id="PF24894">
    <property type="entry name" value="Hexapep_GlmU"/>
    <property type="match status" value="1"/>
</dbReference>
<keyword evidence="8" id="KW-0119">Carbohydrate metabolism</keyword>
<keyword evidence="2" id="KW-0321">Glycogen metabolism</keyword>
<sequence>MRETFTFVLAGGVGSRLNVLVRHRAKPAVPFGGIYRIIDFVLSNAMNSGISQVAVLTQYKPLSLMEHIGDGSAWDFAGRTRWIKILPPRTGEKDSDWYKGTADACRQNLDLLAAHPSRQVLVLSGDHVYRMDYRALVRHHRERGARVTVAMMPVPWEETHQFGIGITDGEGRIVDWEEKPARARSNLASMGIYVFDTDYLVRALRETGEVDFGHHILPAAMARGDVHAFPFEGYWRDVGTVEAYWAANMDLIRPESGLAPEDWGVCTNLEAEGRPGDRPPARLLPGAEVRSSILGPGCVIEGRVEGSILSPGVRVARGAEVSGSILMHGTRVGPGAVLHRVIADKEV</sequence>
<dbReference type="GO" id="GO:0005978">
    <property type="term" value="P:glycogen biosynthetic process"/>
    <property type="evidence" value="ECO:0007669"/>
    <property type="project" value="UniProtKB-KW"/>
</dbReference>
<evidence type="ECO:0000256" key="3">
    <source>
        <dbReference type="ARBA" id="ARBA00022679"/>
    </source>
</evidence>
<dbReference type="GO" id="GO:0008878">
    <property type="term" value="F:glucose-1-phosphate adenylyltransferase activity"/>
    <property type="evidence" value="ECO:0007669"/>
    <property type="project" value="InterPro"/>
</dbReference>
<dbReference type="CDD" id="cd02508">
    <property type="entry name" value="ADP_Glucose_PP"/>
    <property type="match status" value="1"/>
</dbReference>
<dbReference type="CDD" id="cd04651">
    <property type="entry name" value="LbH_G1P_AT_C"/>
    <property type="match status" value="1"/>
</dbReference>
<comment type="similarity">
    <text evidence="1">Belongs to the bacterial/plant glucose-1-phosphate adenylyltransferase family.</text>
</comment>
<protein>
    <submittedName>
        <fullName evidence="11">Glucose-1-phosphate adenylyltransferase</fullName>
    </submittedName>
</protein>
<keyword evidence="6" id="KW-0067">ATP-binding</keyword>